<feature type="compositionally biased region" description="Polar residues" evidence="20">
    <location>
        <begin position="501"/>
        <end position="520"/>
    </location>
</feature>
<accession>V9FZ89</accession>
<protein>
    <recommendedName>
        <fullName evidence="6 17">O-phosphoseryl-tRNA(Sec) selenium transferase</fullName>
        <ecNumber evidence="5 17">2.9.1.2</ecNumber>
    </recommendedName>
    <alternativeName>
        <fullName evidence="13 17">Selenocysteine synthase</fullName>
    </alternativeName>
    <alternativeName>
        <fullName evidence="14 17">Selenocysteinyl-tRNA(Sec) synthase</fullName>
    </alternativeName>
    <alternativeName>
        <fullName evidence="15 17">Sep-tRNA:Sec-tRNA synthase</fullName>
    </alternativeName>
</protein>
<dbReference type="Proteomes" id="UP000018721">
    <property type="component" value="Unassembled WGS sequence"/>
</dbReference>
<evidence type="ECO:0000256" key="5">
    <source>
        <dbReference type="ARBA" id="ARBA00012464"/>
    </source>
</evidence>
<feature type="binding site" evidence="18">
    <location>
        <position position="433"/>
    </location>
    <ligand>
        <name>tRNA</name>
        <dbReference type="ChEBI" id="CHEBI:17843"/>
    </ligand>
</feature>
<feature type="modified residue" description="N6-(pyridoxal phosphate)lysine" evidence="19">
    <location>
        <position position="291"/>
    </location>
</feature>
<dbReference type="Pfam" id="PF05889">
    <property type="entry name" value="SepSecS"/>
    <property type="match status" value="1"/>
</dbReference>
<keyword evidence="11 17" id="KW-0648">Protein biosynthesis</keyword>
<evidence type="ECO:0000256" key="20">
    <source>
        <dbReference type="SAM" id="MobiDB-lite"/>
    </source>
</evidence>
<evidence type="ECO:0000256" key="3">
    <source>
        <dbReference type="ARBA" id="ARBA00004822"/>
    </source>
</evidence>
<dbReference type="InterPro" id="IPR019872">
    <property type="entry name" value="Sec-tRNA_Se_transferase"/>
</dbReference>
<evidence type="ECO:0000256" key="6">
    <source>
        <dbReference type="ARBA" id="ARBA00021963"/>
    </source>
</evidence>
<evidence type="ECO:0000256" key="17">
    <source>
        <dbReference type="PIRNR" id="PIRNR017689"/>
    </source>
</evidence>
<dbReference type="GO" id="GO:0000049">
    <property type="term" value="F:tRNA binding"/>
    <property type="evidence" value="ECO:0007669"/>
    <property type="project" value="UniProtKB-UniRule"/>
</dbReference>
<evidence type="ECO:0000256" key="8">
    <source>
        <dbReference type="ARBA" id="ARBA00022679"/>
    </source>
</evidence>
<reference evidence="21 22" key="1">
    <citation type="submission" date="2013-11" db="EMBL/GenBank/DDBJ databases">
        <title>The Genome Sequence of Phytophthora parasitica P1569.</title>
        <authorList>
            <consortium name="The Broad Institute Genomics Platform"/>
            <person name="Russ C."/>
            <person name="Tyler B."/>
            <person name="Panabieres F."/>
            <person name="Shan W."/>
            <person name="Tripathy S."/>
            <person name="Grunwald N."/>
            <person name="Machado M."/>
            <person name="Johnson C.S."/>
            <person name="Arredondo F."/>
            <person name="Hong C."/>
            <person name="Coffey M."/>
            <person name="Young S.K."/>
            <person name="Zeng Q."/>
            <person name="Gargeya S."/>
            <person name="Fitzgerald M."/>
            <person name="Abouelleil A."/>
            <person name="Alvarado L."/>
            <person name="Chapman S.B."/>
            <person name="Gainer-Dewar J."/>
            <person name="Goldberg J."/>
            <person name="Griggs A."/>
            <person name="Gujja S."/>
            <person name="Hansen M."/>
            <person name="Howarth C."/>
            <person name="Imamovic A."/>
            <person name="Ireland A."/>
            <person name="Larimer J."/>
            <person name="McCowan C."/>
            <person name="Murphy C."/>
            <person name="Pearson M."/>
            <person name="Poon T.W."/>
            <person name="Priest M."/>
            <person name="Roberts A."/>
            <person name="Saif S."/>
            <person name="Shea T."/>
            <person name="Sykes S."/>
            <person name="Wortman J."/>
            <person name="Nusbaum C."/>
            <person name="Birren B."/>
        </authorList>
    </citation>
    <scope>NUCLEOTIDE SEQUENCE [LARGE SCALE GENOMIC DNA]</scope>
    <source>
        <strain evidence="21 22">P1569</strain>
    </source>
</reference>
<name>V9FZ89_PHYNI</name>
<dbReference type="PANTHER" id="PTHR12944:SF2">
    <property type="entry name" value="O-PHOSPHOSERYL-TRNA(SEC) SELENIUM TRANSFERASE"/>
    <property type="match status" value="1"/>
</dbReference>
<dbReference type="UniPathway" id="UPA00906">
    <property type="reaction ID" value="UER00898"/>
</dbReference>
<organism evidence="21 22">
    <name type="scientific">Phytophthora nicotianae P1569</name>
    <dbReference type="NCBI Taxonomy" id="1317065"/>
    <lineage>
        <taxon>Eukaryota</taxon>
        <taxon>Sar</taxon>
        <taxon>Stramenopiles</taxon>
        <taxon>Oomycota</taxon>
        <taxon>Peronosporomycetes</taxon>
        <taxon>Peronosporales</taxon>
        <taxon>Peronosporaceae</taxon>
        <taxon>Phytophthora</taxon>
    </lineage>
</organism>
<dbReference type="EMBL" id="ANIZ01000138">
    <property type="protein sequence ID" value="ETI56789.1"/>
    <property type="molecule type" value="Genomic_DNA"/>
</dbReference>
<dbReference type="EC" id="2.9.1.2" evidence="5 17"/>
<keyword evidence="12 17" id="KW-0711">Selenium</keyword>
<gene>
    <name evidence="21" type="ORF">F443_00791</name>
</gene>
<proteinExistence type="inferred from homology"/>
<evidence type="ECO:0000256" key="7">
    <source>
        <dbReference type="ARBA" id="ARBA00022555"/>
    </source>
</evidence>
<keyword evidence="7 17" id="KW-0820">tRNA-binding</keyword>
<dbReference type="GO" id="GO:0001717">
    <property type="term" value="P:conversion of seryl-tRNAsec to selenocys-tRNAsec"/>
    <property type="evidence" value="ECO:0007669"/>
    <property type="project" value="UniProtKB-UniRule"/>
</dbReference>
<feature type="binding site" evidence="18">
    <location>
        <position position="98"/>
    </location>
    <ligand>
        <name>substrate</name>
    </ligand>
</feature>
<feature type="binding site" evidence="18">
    <location>
        <position position="105"/>
    </location>
    <ligand>
        <name>substrate</name>
    </ligand>
</feature>
<dbReference type="InterPro" id="IPR015421">
    <property type="entry name" value="PyrdxlP-dep_Trfase_major"/>
</dbReference>
<keyword evidence="8 17" id="KW-0808">Transferase</keyword>
<sequence length="520" mass="56767">MNSTSAALAEQFVPVTYVQQGLDALRSREKQVTTLLAQRRLPDKGWDDASVELLLQTLSAMDSNNFLGSAGAGEREARVFSPLVARRHFHLAHGIGRSGDVAAVQPKAAGSSLMVQVANALAKDVLHLAGMRAVQAALVLPVATGMSLMLVLLQLKVSKPNARYVVWPRIDQKSCFKSILAAGLTPLILANTLVKEEDESPSGYLKTDLVGMAALMDQYGSDSILAVMSTTSCFAPRAYDSVKEIAELCQERNIAHVINNAYGVQASKCVHQVELAMRTGRVDAVVQSLDKNFMVPVGGAIVCSASRDIVDRVAKYYPGRASATPTLDFFITILQMGKSGYRRLLEERKQLATYMREKLDALAIEKGERVLHVSNNEVSIRQVKGIDPLLILIVLPTSQISFALTLGSFCSEVMDKQERSRRLTLLGAMLFSRGVSGARVVSCLDHKTIAGHEFPSFGAHYDGFPVAYVTFACALGMRHDEVDLLVTKLRKTIHEWRAKLSKQSPPVKNQVEQSSALENK</sequence>
<comment type="function">
    <text evidence="2 17">Converts O-phosphoseryl-tRNA(Sec) to selenocysteinyl-tRNA(Sec) required for selenoprotein biosynthesis.</text>
</comment>
<evidence type="ECO:0000256" key="9">
    <source>
        <dbReference type="ARBA" id="ARBA00022884"/>
    </source>
</evidence>
<comment type="catalytic activity">
    <reaction evidence="16 17">
        <text>O-phospho-L-seryl-tRNA(Sec) + selenophosphate + H2O = L-selenocysteinyl-tRNA(Sec) + 2 phosphate</text>
        <dbReference type="Rhea" id="RHEA:25041"/>
        <dbReference type="Rhea" id="RHEA-COMP:9743"/>
        <dbReference type="Rhea" id="RHEA-COMP:9947"/>
        <dbReference type="ChEBI" id="CHEBI:15377"/>
        <dbReference type="ChEBI" id="CHEBI:16144"/>
        <dbReference type="ChEBI" id="CHEBI:43474"/>
        <dbReference type="ChEBI" id="CHEBI:78551"/>
        <dbReference type="ChEBI" id="CHEBI:78573"/>
        <dbReference type="EC" id="2.9.1.2"/>
    </reaction>
</comment>
<evidence type="ECO:0000256" key="15">
    <source>
        <dbReference type="ARBA" id="ARBA00032693"/>
    </source>
</evidence>
<evidence type="ECO:0000256" key="10">
    <source>
        <dbReference type="ARBA" id="ARBA00022898"/>
    </source>
</evidence>
<evidence type="ECO:0000256" key="12">
    <source>
        <dbReference type="ARBA" id="ARBA00023266"/>
    </source>
</evidence>
<feature type="binding site" evidence="18">
    <location>
        <position position="75"/>
    </location>
    <ligand>
        <name>pyridoxal 5'-phosphate</name>
        <dbReference type="ChEBI" id="CHEBI:597326"/>
    </ligand>
</feature>
<comment type="caution">
    <text evidence="21">The sequence shown here is derived from an EMBL/GenBank/DDBJ whole genome shotgun (WGS) entry which is preliminary data.</text>
</comment>
<comment type="cofactor">
    <cofactor evidence="1 17 19">
        <name>pyridoxal 5'-phosphate</name>
        <dbReference type="ChEBI" id="CHEBI:597326"/>
    </cofactor>
</comment>
<evidence type="ECO:0000256" key="4">
    <source>
        <dbReference type="ARBA" id="ARBA00007037"/>
    </source>
</evidence>
<keyword evidence="9 17" id="KW-0694">RNA-binding</keyword>
<feature type="binding site" evidence="18">
    <location>
        <position position="320"/>
    </location>
    <ligand>
        <name>substrate</name>
    </ligand>
</feature>
<evidence type="ECO:0000256" key="13">
    <source>
        <dbReference type="ARBA" id="ARBA00030669"/>
    </source>
</evidence>
<dbReference type="Gene3D" id="3.40.640.10">
    <property type="entry name" value="Type I PLP-dependent aspartate aminotransferase-like (Major domain)"/>
    <property type="match status" value="1"/>
</dbReference>
<dbReference type="PANTHER" id="PTHR12944">
    <property type="entry name" value="SOLUBLE LIVER ANTIGEN/LIVER PANCREAS ANTIGEN"/>
    <property type="match status" value="1"/>
</dbReference>
<evidence type="ECO:0000256" key="19">
    <source>
        <dbReference type="PIRSR" id="PIRSR017689-50"/>
    </source>
</evidence>
<evidence type="ECO:0000256" key="1">
    <source>
        <dbReference type="ARBA" id="ARBA00001933"/>
    </source>
</evidence>
<comment type="subcellular location">
    <subcellularLocation>
        <location evidence="17">Cytoplasm</location>
    </subcellularLocation>
</comment>
<evidence type="ECO:0000313" key="21">
    <source>
        <dbReference type="EMBL" id="ETI56789.1"/>
    </source>
</evidence>
<evidence type="ECO:0000313" key="22">
    <source>
        <dbReference type="Proteomes" id="UP000018721"/>
    </source>
</evidence>
<keyword evidence="10 17" id="KW-0663">Pyridoxal phosphate</keyword>
<feature type="site" description="May act as a substrate filter by repelling compounds with a negatively charged alpha-carboxylate" evidence="19">
    <location>
        <position position="74"/>
    </location>
</feature>
<feature type="region of interest" description="Disordered" evidence="20">
    <location>
        <begin position="500"/>
        <end position="520"/>
    </location>
</feature>
<dbReference type="InterPro" id="IPR008829">
    <property type="entry name" value="SepSecS/SepCysS"/>
</dbReference>
<feature type="binding site" evidence="18">
    <location>
        <position position="97"/>
    </location>
    <ligand>
        <name>substrate</name>
    </ligand>
</feature>
<comment type="similarity">
    <text evidence="4 17">Belongs to the SepSecS family.</text>
</comment>
<dbReference type="GO" id="GO:0001514">
    <property type="term" value="P:selenocysteine incorporation"/>
    <property type="evidence" value="ECO:0007669"/>
    <property type="project" value="TreeGrafter"/>
</dbReference>
<dbReference type="OrthoDB" id="10263545at2759"/>
<dbReference type="GO" id="GO:0098621">
    <property type="term" value="F:O-phosphoseryl-tRNA(Sec) selenium transferase activity"/>
    <property type="evidence" value="ECO:0007669"/>
    <property type="project" value="UniProtKB-EC"/>
</dbReference>
<feature type="binding site" evidence="18">
    <location>
        <position position="278"/>
    </location>
    <ligand>
        <name>tRNA</name>
        <dbReference type="ChEBI" id="CHEBI:17843"/>
    </ligand>
</feature>
<evidence type="ECO:0000256" key="11">
    <source>
        <dbReference type="ARBA" id="ARBA00022917"/>
    </source>
</evidence>
<comment type="pathway">
    <text evidence="3 17">Aminoacyl-tRNA biosynthesis; selenocysteinyl-tRNA(Sec) biosynthesis; selenocysteinyl-tRNA(Sec) from L-seryl-tRNA(Sec) (archaeal/eukaryal route): step 2/2.</text>
</comment>
<dbReference type="AlphaFoldDB" id="V9FZ89"/>
<evidence type="ECO:0000256" key="16">
    <source>
        <dbReference type="ARBA" id="ARBA00048808"/>
    </source>
</evidence>
<dbReference type="eggNOG" id="KOG3843">
    <property type="taxonomic scope" value="Eukaryota"/>
</dbReference>
<dbReference type="PIRSF" id="PIRSF017689">
    <property type="entry name" value="SepSecS"/>
    <property type="match status" value="1"/>
</dbReference>
<dbReference type="InterPro" id="IPR015424">
    <property type="entry name" value="PyrdxlP-dep_Trfase"/>
</dbReference>
<evidence type="ECO:0000256" key="14">
    <source>
        <dbReference type="ARBA" id="ARBA00032048"/>
    </source>
</evidence>
<evidence type="ECO:0000256" key="2">
    <source>
        <dbReference type="ARBA" id="ARBA00002552"/>
    </source>
</evidence>
<dbReference type="SUPFAM" id="SSF53383">
    <property type="entry name" value="PLP-dependent transferases"/>
    <property type="match status" value="1"/>
</dbReference>
<dbReference type="GO" id="GO:0005737">
    <property type="term" value="C:cytoplasm"/>
    <property type="evidence" value="ECO:0007669"/>
    <property type="project" value="UniProtKB-SubCell"/>
</dbReference>
<evidence type="ECO:0000256" key="18">
    <source>
        <dbReference type="PIRSR" id="PIRSR017689-1"/>
    </source>
</evidence>
<keyword evidence="17" id="KW-0963">Cytoplasm</keyword>
<keyword evidence="22" id="KW-1185">Reference proteome</keyword>
<dbReference type="NCBIfam" id="TIGR03531">
    <property type="entry name" value="selenium_SpcS"/>
    <property type="match status" value="1"/>
</dbReference>